<name>A0A1I1VNR3_9ACTN</name>
<evidence type="ECO:0000256" key="1">
    <source>
        <dbReference type="SAM" id="MobiDB-lite"/>
    </source>
</evidence>
<evidence type="ECO:0000313" key="4">
    <source>
        <dbReference type="Proteomes" id="UP000198589"/>
    </source>
</evidence>
<keyword evidence="2" id="KW-0812">Transmembrane</keyword>
<dbReference type="NCBIfam" id="TIGR01167">
    <property type="entry name" value="LPXTG_anchor"/>
    <property type="match status" value="1"/>
</dbReference>
<organism evidence="3 4">
    <name type="scientific">Blastococcus tunisiensis</name>
    <dbReference type="NCBI Taxonomy" id="1798228"/>
    <lineage>
        <taxon>Bacteria</taxon>
        <taxon>Bacillati</taxon>
        <taxon>Actinomycetota</taxon>
        <taxon>Actinomycetes</taxon>
        <taxon>Geodermatophilales</taxon>
        <taxon>Geodermatophilaceae</taxon>
        <taxon>Blastococcus</taxon>
    </lineage>
</organism>
<keyword evidence="2" id="KW-1133">Transmembrane helix</keyword>
<feature type="transmembrane region" description="Helical" evidence="2">
    <location>
        <begin position="135"/>
        <end position="155"/>
    </location>
</feature>
<evidence type="ECO:0000256" key="2">
    <source>
        <dbReference type="SAM" id="Phobius"/>
    </source>
</evidence>
<feature type="region of interest" description="Disordered" evidence="1">
    <location>
        <begin position="1"/>
        <end position="39"/>
    </location>
</feature>
<keyword evidence="4" id="KW-1185">Reference proteome</keyword>
<feature type="transmembrane region" description="Helical" evidence="2">
    <location>
        <begin position="108"/>
        <end position="128"/>
    </location>
</feature>
<dbReference type="EMBL" id="FOND01000001">
    <property type="protein sequence ID" value="SFD84449.1"/>
    <property type="molecule type" value="Genomic_DNA"/>
</dbReference>
<sequence length="225" mass="22106">MFTGAVTHPAPPTDVPSAGTPAGSTPAPGPGAGRPRGVRRAPAAWRGVAELRADLGSAAGVVLSLMLAGVPAGLLWWALAPRADFRITATGPVPVGMPSPELLVADDAVLALILAGAGLLAGAAAWFLRRRRGVAMVLALALGGALTGIVAWQVGELLGAGPTESELADVGAVVTTSLTLGSLPALALAPVTALIVYVAAVLHAPDDGLGRTEPEPAAPAGSALS</sequence>
<feature type="transmembrane region" description="Helical" evidence="2">
    <location>
        <begin position="183"/>
        <end position="202"/>
    </location>
</feature>
<dbReference type="STRING" id="1798228.SAMN05216574_10136"/>
<feature type="compositionally biased region" description="Low complexity" evidence="1">
    <location>
        <begin position="16"/>
        <end position="26"/>
    </location>
</feature>
<reference evidence="4" key="1">
    <citation type="submission" date="2016-10" db="EMBL/GenBank/DDBJ databases">
        <authorList>
            <person name="Varghese N."/>
            <person name="Submissions S."/>
        </authorList>
    </citation>
    <scope>NUCLEOTIDE SEQUENCE [LARGE SCALE GENOMIC DNA]</scope>
    <source>
        <strain evidence="4">DSM 46838</strain>
    </source>
</reference>
<gene>
    <name evidence="3" type="ORF">SAMN05216574_10136</name>
</gene>
<evidence type="ECO:0000313" key="3">
    <source>
        <dbReference type="EMBL" id="SFD84449.1"/>
    </source>
</evidence>
<accession>A0A1I1VNR3</accession>
<keyword evidence="2" id="KW-0472">Membrane</keyword>
<dbReference type="AlphaFoldDB" id="A0A1I1VNR3"/>
<proteinExistence type="predicted"/>
<feature type="transmembrane region" description="Helical" evidence="2">
    <location>
        <begin position="55"/>
        <end position="79"/>
    </location>
</feature>
<dbReference type="Proteomes" id="UP000198589">
    <property type="component" value="Unassembled WGS sequence"/>
</dbReference>
<protein>
    <submittedName>
        <fullName evidence="3">LPXTG-motif cell wall anchor domain-containing protein</fullName>
    </submittedName>
</protein>